<evidence type="ECO:0000313" key="5">
    <source>
        <dbReference type="Proteomes" id="UP000255101"/>
    </source>
</evidence>
<feature type="domain" description="Plasmid replication protein RepL" evidence="1">
    <location>
        <begin position="8"/>
        <end position="134"/>
    </location>
</feature>
<dbReference type="eggNOG" id="ENOG5030G2M">
    <property type="taxonomic scope" value="Bacteria"/>
</dbReference>
<dbReference type="InterPro" id="IPR008813">
    <property type="entry name" value="Plasmid_replication_RepL"/>
</dbReference>
<dbReference type="GO" id="GO:0006276">
    <property type="term" value="P:plasmid maintenance"/>
    <property type="evidence" value="ECO:0007669"/>
    <property type="project" value="InterPro"/>
</dbReference>
<dbReference type="Proteomes" id="UP000255101">
    <property type="component" value="Unassembled WGS sequence"/>
</dbReference>
<dbReference type="PATRIC" id="fig|1261.3.peg.353"/>
<evidence type="ECO:0000313" key="3">
    <source>
        <dbReference type="EMBL" id="SUB61165.1"/>
    </source>
</evidence>
<reference evidence="2 4" key="1">
    <citation type="submission" date="2016-02" db="EMBL/GenBank/DDBJ databases">
        <authorList>
            <person name="Wen L."/>
            <person name="He K."/>
            <person name="Yang H."/>
        </authorList>
    </citation>
    <scope>NUCLEOTIDE SEQUENCE [LARGE SCALE GENOMIC DNA]</scope>
    <source>
        <strain evidence="2 4">MJR8628A</strain>
    </source>
</reference>
<dbReference type="AlphaFoldDB" id="A0A135YY32"/>
<sequence>MFKIENTQRILNDIEETKSQQVTIRKKNERFLNISPSNFIKSVDKIYSKKALIPFRMIEMMDKNNKINARLEDLAKDLDYPKTSLSLAITEFRKGDFMKKERNGVYMINPLVSYRGSKYERDKLIKDYNKIEDKLREGE</sequence>
<proteinExistence type="predicted"/>
<evidence type="ECO:0000259" key="1">
    <source>
        <dbReference type="Pfam" id="PF05732"/>
    </source>
</evidence>
<evidence type="ECO:0000313" key="4">
    <source>
        <dbReference type="Proteomes" id="UP000070326"/>
    </source>
</evidence>
<dbReference type="STRING" id="1261.HMPREF3195_00277"/>
<dbReference type="Proteomes" id="UP000070326">
    <property type="component" value="Unassembled WGS sequence"/>
</dbReference>
<evidence type="ECO:0000313" key="2">
    <source>
        <dbReference type="EMBL" id="KXI14305.1"/>
    </source>
</evidence>
<dbReference type="GeneID" id="79843066"/>
<name>A0A135YY32_9FIRM</name>
<gene>
    <name evidence="2" type="ORF">HMPREF3195_00277</name>
    <name evidence="3" type="ORF">NCTC11460_01087</name>
</gene>
<accession>A0A135YY32</accession>
<organism evidence="2 4">
    <name type="scientific">Peptostreptococcus anaerobius</name>
    <dbReference type="NCBI Taxonomy" id="1261"/>
    <lineage>
        <taxon>Bacteria</taxon>
        <taxon>Bacillati</taxon>
        <taxon>Bacillota</taxon>
        <taxon>Clostridia</taxon>
        <taxon>Peptostreptococcales</taxon>
        <taxon>Peptostreptococcaceae</taxon>
        <taxon>Peptostreptococcus</taxon>
    </lineage>
</organism>
<dbReference type="RefSeq" id="WP_002844104.1">
    <property type="nucleotide sequence ID" value="NZ_CAMPYD010000009.1"/>
</dbReference>
<reference evidence="3 5" key="2">
    <citation type="submission" date="2018-06" db="EMBL/GenBank/DDBJ databases">
        <authorList>
            <consortium name="Pathogen Informatics"/>
            <person name="Doyle S."/>
        </authorList>
    </citation>
    <scope>NUCLEOTIDE SEQUENCE [LARGE SCALE GENOMIC DNA]</scope>
    <source>
        <strain evidence="3 5">NCTC11460</strain>
    </source>
</reference>
<dbReference type="GO" id="GO:0006260">
    <property type="term" value="P:DNA replication"/>
    <property type="evidence" value="ECO:0007669"/>
    <property type="project" value="InterPro"/>
</dbReference>
<protein>
    <submittedName>
        <fullName evidence="3">Firmicute plasmid replication protein (RepL)</fullName>
    </submittedName>
</protein>
<dbReference type="EMBL" id="LSQZ01000010">
    <property type="protein sequence ID" value="KXI14305.1"/>
    <property type="molecule type" value="Genomic_DNA"/>
</dbReference>
<dbReference type="Pfam" id="PF05732">
    <property type="entry name" value="RepL"/>
    <property type="match status" value="1"/>
</dbReference>
<dbReference type="EMBL" id="UGTB01000004">
    <property type="protein sequence ID" value="SUB61165.1"/>
    <property type="molecule type" value="Genomic_DNA"/>
</dbReference>